<evidence type="ECO:0000259" key="4">
    <source>
        <dbReference type="SMART" id="SM00382"/>
    </source>
</evidence>
<name>A0A832D2U4_9BACT</name>
<dbReference type="PANTHER" id="PTHR43392:SF2">
    <property type="entry name" value="AAA-TYPE ATPASE FAMILY PROTEIN _ ANKYRIN REPEAT FAMILY PROTEIN"/>
    <property type="match status" value="1"/>
</dbReference>
<dbReference type="GO" id="GO:0005524">
    <property type="term" value="F:ATP binding"/>
    <property type="evidence" value="ECO:0007669"/>
    <property type="project" value="UniProtKB-KW"/>
</dbReference>
<keyword evidence="2" id="KW-0547">Nucleotide-binding</keyword>
<dbReference type="InterPro" id="IPR027417">
    <property type="entry name" value="P-loop_NTPase"/>
</dbReference>
<dbReference type="InterPro" id="IPR000641">
    <property type="entry name" value="CbxX/CfxQ"/>
</dbReference>
<dbReference type="SUPFAM" id="SSF48452">
    <property type="entry name" value="TPR-like"/>
    <property type="match status" value="1"/>
</dbReference>
<evidence type="ECO:0000256" key="2">
    <source>
        <dbReference type="ARBA" id="ARBA00022741"/>
    </source>
</evidence>
<feature type="domain" description="AAA+ ATPase" evidence="4">
    <location>
        <begin position="501"/>
        <end position="640"/>
    </location>
</feature>
<dbReference type="InterPro" id="IPR041627">
    <property type="entry name" value="AAA_lid_6"/>
</dbReference>
<dbReference type="InterPro" id="IPR011990">
    <property type="entry name" value="TPR-like_helical_dom_sf"/>
</dbReference>
<dbReference type="EMBL" id="DSVI01000018">
    <property type="protein sequence ID" value="HGT48618.1"/>
    <property type="molecule type" value="Genomic_DNA"/>
</dbReference>
<accession>A0A832D2U4</accession>
<dbReference type="SUPFAM" id="SSF52540">
    <property type="entry name" value="P-loop containing nucleoside triphosphate hydrolases"/>
    <property type="match status" value="3"/>
</dbReference>
<dbReference type="InterPro" id="IPR050773">
    <property type="entry name" value="CbxX/CfxQ_RuBisCO_ESX"/>
</dbReference>
<reference evidence="5" key="1">
    <citation type="journal article" date="2020" name="mSystems">
        <title>Genome- and Community-Level Interaction Insights into Carbon Utilization and Element Cycling Functions of Hydrothermarchaeota in Hydrothermal Sediment.</title>
        <authorList>
            <person name="Zhou Z."/>
            <person name="Liu Y."/>
            <person name="Xu W."/>
            <person name="Pan J."/>
            <person name="Luo Z.H."/>
            <person name="Li M."/>
        </authorList>
    </citation>
    <scope>NUCLEOTIDE SEQUENCE [LARGE SCALE GENOMIC DNA]</scope>
    <source>
        <strain evidence="5">SpSt-500</strain>
    </source>
</reference>
<keyword evidence="3" id="KW-0067">ATP-binding</keyword>
<comment type="similarity">
    <text evidence="1">Belongs to the CbxX/CfxQ family.</text>
</comment>
<dbReference type="SMART" id="SM00382">
    <property type="entry name" value="AAA"/>
    <property type="match status" value="2"/>
</dbReference>
<dbReference type="Gene3D" id="1.10.8.60">
    <property type="match status" value="3"/>
</dbReference>
<sequence>MIFLIFRTIDLDFFTMTNNYSEIEKEVTEHLQLKRHKLALITSKKLVESFPENPNAQTLFAISLLENFNPFLALDTVNYAVELSSNSPEVRLERALILYRLSIYDGALIDCNFYLSNREKNDNRALTLKANILSASERFFEALELVEEISKVFPEDENNNLLFTLIKTSLDITANSEASLKDIKYFIELCKLSNEQRFYWFTNFIHKIFTSKISDSEIKNELKLLHLSALVSQFRIKEAEHLVNDLKNTYFNNPAFIDAIEKIKIIKKFRTSESKPVSLRKIISETELKRSPESDIEILSARFFDLSDSISSGKRKYLLQFDENNITYIAIELIFRNPFFKLENKIVSGTAIWFLNETETGRNNFQIELKSDWELIEFVQSWGTELPGFWKSGEGKVEIIFDDKNICSRKFLIGESEIINLETSESETFSGKLFKSETSQPAAVDLYTFHKSDSVSLENLLNELYEFIGLDNLKQSLVDFLTYLNFISERKKKGIKTDEKLELHCLFLGNPGTGKTSVARLFGKILKAMGVLENGHVIEVDRAGLVGQYIGETALKTDKIISEALGGILFIDEAYSLKKANTSSDFGQEAIDILLKRMEDFKGKFIVIAAGYPDLMNEFIESNPGLKSRFTHTFYFDDYAPEQLVQIFKLFASKEEYELDSSAEEFLLKQISEIYKIRDEYFGNARLIRKIFSETKIQLSKRYQAVSESERTNFPLNIIKIEDVRNALAKFGNVISSKDTDNKNVERVSEKINQLIGLDNFKREITEIIKLARYYSEEDENLSEKFNYHFLFVGKNSAGQNISAKLLSELFYALRITSKNEFYEYDVRQFIGNDIYQTADRTQKIFDKAKGGVLFIKDFDFVFSDKSLHQSIISEFANNISQRLQTDAGKTIVIAETSLNFPYNIPTAYHYLKNFFSKTIAFDDYTPDELLEIFVSMIKDKKLSLSENSAELLRKFFFHVYRNKEKYPPNTLLLKNIFDIIQRKHLLRIADIPRDRRNDDLNRTINEDDITDIIKLEKSKEASSSGDYTSSIRKHLDELDMLSGLNEVKQTIIRIINSEKVAAIRKERGLNVLPRNLHGLFIGTAGTGKSTVAKIYANILSDLGLISHSTPIELDRLTIKNYFPKESRLSAEILLNEFEGKVILLNNAGQLISNEENFIRDFFDITLSLLKIASDKFVLILSDTQDEINRILNIYPELKNFFTNTFHFKNYNPREMLEIALHFTQQYGYQLDEGAWQLLLDIFNDLYSLNQENGNSKIVLDLIFKAITNQEARLSKQEVVSDEELMTITIEDISKLF</sequence>
<dbReference type="Pfam" id="PF00004">
    <property type="entry name" value="AAA"/>
    <property type="match status" value="1"/>
</dbReference>
<dbReference type="InterPro" id="IPR003593">
    <property type="entry name" value="AAA+_ATPase"/>
</dbReference>
<feature type="domain" description="AAA+ ATPase" evidence="4">
    <location>
        <begin position="1075"/>
        <end position="1192"/>
    </location>
</feature>
<dbReference type="Gene3D" id="1.25.40.10">
    <property type="entry name" value="Tetratricopeptide repeat domain"/>
    <property type="match status" value="1"/>
</dbReference>
<dbReference type="GO" id="GO:0016887">
    <property type="term" value="F:ATP hydrolysis activity"/>
    <property type="evidence" value="ECO:0007669"/>
    <property type="project" value="InterPro"/>
</dbReference>
<dbReference type="PRINTS" id="PR00819">
    <property type="entry name" value="CBXCFQXSUPER"/>
</dbReference>
<evidence type="ECO:0000313" key="5">
    <source>
        <dbReference type="EMBL" id="HGT48618.1"/>
    </source>
</evidence>
<dbReference type="Pfam" id="PF17866">
    <property type="entry name" value="AAA_lid_6"/>
    <property type="match status" value="2"/>
</dbReference>
<proteinExistence type="inferred from homology"/>
<dbReference type="FunFam" id="3.40.50.300:FF:000216">
    <property type="entry name" value="Type VII secretion ATPase EccA"/>
    <property type="match status" value="1"/>
</dbReference>
<dbReference type="Gene3D" id="3.40.50.300">
    <property type="entry name" value="P-loop containing nucleotide triphosphate hydrolases"/>
    <property type="match status" value="3"/>
</dbReference>
<comment type="caution">
    <text evidence="5">The sequence shown here is derived from an EMBL/GenBank/DDBJ whole genome shotgun (WGS) entry which is preliminary data.</text>
</comment>
<evidence type="ECO:0000256" key="3">
    <source>
        <dbReference type="ARBA" id="ARBA00022840"/>
    </source>
</evidence>
<dbReference type="CDD" id="cd00009">
    <property type="entry name" value="AAA"/>
    <property type="match status" value="1"/>
</dbReference>
<dbReference type="InterPro" id="IPR003959">
    <property type="entry name" value="ATPase_AAA_core"/>
</dbReference>
<dbReference type="PANTHER" id="PTHR43392">
    <property type="entry name" value="AAA-TYPE ATPASE FAMILY PROTEIN / ANKYRIN REPEAT FAMILY PROTEIN"/>
    <property type="match status" value="1"/>
</dbReference>
<gene>
    <name evidence="5" type="ORF">ENS56_11315</name>
</gene>
<protein>
    <submittedName>
        <fullName evidence="5">AAA family ATPase</fullName>
    </submittedName>
</protein>
<evidence type="ECO:0000256" key="1">
    <source>
        <dbReference type="ARBA" id="ARBA00010378"/>
    </source>
</evidence>
<organism evidence="5">
    <name type="scientific">Ignavibacterium album</name>
    <dbReference type="NCBI Taxonomy" id="591197"/>
    <lineage>
        <taxon>Bacteria</taxon>
        <taxon>Pseudomonadati</taxon>
        <taxon>Ignavibacteriota</taxon>
        <taxon>Ignavibacteria</taxon>
        <taxon>Ignavibacteriales</taxon>
        <taxon>Ignavibacteriaceae</taxon>
        <taxon>Ignavibacterium</taxon>
    </lineage>
</organism>